<dbReference type="EMBL" id="CP027541">
    <property type="protein sequence ID" value="AWT54975.1"/>
    <property type="molecule type" value="Genomic_DNA"/>
</dbReference>
<gene>
    <name evidence="1" type="ORF">D806_040090</name>
</gene>
<dbReference type="RefSeq" id="WP_003895475.1">
    <property type="nucleotide sequence ID" value="NZ_CP027541.1"/>
</dbReference>
<evidence type="ECO:0000313" key="1">
    <source>
        <dbReference type="EMBL" id="AWT54975.1"/>
    </source>
</evidence>
<dbReference type="Proteomes" id="UP000011200">
    <property type="component" value="Chromosome"/>
</dbReference>
<sequence length="128" mass="14230">MSSPTEQSRPEKHAVLLHWTDHEPPLEFVLTVEDRLEQTIANAPELGEVDGNEVGSGAATIYLYGPDADTLWHAIEPIVRSLPVPPSIVEIRRGEPGTPTRAITLRSTTPSKRMPRWKTARRANFDAL</sequence>
<reference evidence="2" key="2">
    <citation type="submission" date="2018-03" db="EMBL/GenBank/DDBJ databases">
        <authorList>
            <person name="Derbyshire K."/>
            <person name="Gray T.A."/>
            <person name="Champion M."/>
        </authorList>
    </citation>
    <scope>NUCLEOTIDE SEQUENCE [LARGE SCALE GENOMIC DNA]</scope>
    <source>
        <strain evidence="2">MKD8</strain>
    </source>
</reference>
<reference evidence="1 2" key="1">
    <citation type="journal article" date="2013" name="Genome Announc.">
        <title>Draft genome sequence of MKD8, a conjugal recipient Mycobacterium smegmatis strain.</title>
        <authorList>
            <person name="Gray T.A."/>
            <person name="Palumbo M.J."/>
            <person name="Derbyshire K.M."/>
        </authorList>
    </citation>
    <scope>NUCLEOTIDE SEQUENCE [LARGE SCALE GENOMIC DNA]</scope>
    <source>
        <strain evidence="1 2">MKD8</strain>
    </source>
</reference>
<protein>
    <submittedName>
        <fullName evidence="1">Uncharacterized protein</fullName>
    </submittedName>
</protein>
<evidence type="ECO:0000313" key="2">
    <source>
        <dbReference type="Proteomes" id="UP000011200"/>
    </source>
</evidence>
<dbReference type="AlphaFoldDB" id="A0A2U9PUL3"/>
<name>A0A2U9PUL3_MYCSE</name>
<organism evidence="1 2">
    <name type="scientific">Mycolicibacterium smegmatis (strain MKD8)</name>
    <name type="common">Mycobacterium smegmatis</name>
    <dbReference type="NCBI Taxonomy" id="1214915"/>
    <lineage>
        <taxon>Bacteria</taxon>
        <taxon>Bacillati</taxon>
        <taxon>Actinomycetota</taxon>
        <taxon>Actinomycetes</taxon>
        <taxon>Mycobacteriales</taxon>
        <taxon>Mycobacteriaceae</taxon>
        <taxon>Mycolicibacterium</taxon>
    </lineage>
</organism>
<proteinExistence type="predicted"/>
<accession>A0A2U9PUL3</accession>